<keyword evidence="3" id="KW-1185">Reference proteome</keyword>
<dbReference type="InParanoid" id="A0A2K1KH38"/>
<dbReference type="Proteomes" id="UP000006727">
    <property type="component" value="Chromosome 6"/>
</dbReference>
<organism evidence="1">
    <name type="scientific">Physcomitrium patens</name>
    <name type="common">Spreading-leaved earth moss</name>
    <name type="synonym">Physcomitrella patens</name>
    <dbReference type="NCBI Taxonomy" id="3218"/>
    <lineage>
        <taxon>Eukaryota</taxon>
        <taxon>Viridiplantae</taxon>
        <taxon>Streptophyta</taxon>
        <taxon>Embryophyta</taxon>
        <taxon>Bryophyta</taxon>
        <taxon>Bryophytina</taxon>
        <taxon>Bryopsida</taxon>
        <taxon>Funariidae</taxon>
        <taxon>Funariales</taxon>
        <taxon>Funariaceae</taxon>
        <taxon>Physcomitrium</taxon>
    </lineage>
</organism>
<accession>A0A2K1KH38</accession>
<proteinExistence type="predicted"/>
<gene>
    <name evidence="1" type="ORF">PHYPA_009476</name>
</gene>
<dbReference type="Gramene" id="Pp3c6_25563V3.1">
    <property type="protein sequence ID" value="Pp3c6_25563V3.1"/>
    <property type="gene ID" value="Pp3c6_25563"/>
</dbReference>
<reference evidence="1 3" key="2">
    <citation type="journal article" date="2018" name="Plant J.">
        <title>The Physcomitrella patens chromosome-scale assembly reveals moss genome structure and evolution.</title>
        <authorList>
            <person name="Lang D."/>
            <person name="Ullrich K.K."/>
            <person name="Murat F."/>
            <person name="Fuchs J."/>
            <person name="Jenkins J."/>
            <person name="Haas F.B."/>
            <person name="Piednoel M."/>
            <person name="Gundlach H."/>
            <person name="Van Bel M."/>
            <person name="Meyberg R."/>
            <person name="Vives C."/>
            <person name="Morata J."/>
            <person name="Symeonidi A."/>
            <person name="Hiss M."/>
            <person name="Muchero W."/>
            <person name="Kamisugi Y."/>
            <person name="Saleh O."/>
            <person name="Blanc G."/>
            <person name="Decker E.L."/>
            <person name="van Gessel N."/>
            <person name="Grimwood J."/>
            <person name="Hayes R.D."/>
            <person name="Graham S.W."/>
            <person name="Gunter L.E."/>
            <person name="McDaniel S.F."/>
            <person name="Hoernstein S.N.W."/>
            <person name="Larsson A."/>
            <person name="Li F.W."/>
            <person name="Perroud P.F."/>
            <person name="Phillips J."/>
            <person name="Ranjan P."/>
            <person name="Rokshar D.S."/>
            <person name="Rothfels C.J."/>
            <person name="Schneider L."/>
            <person name="Shu S."/>
            <person name="Stevenson D.W."/>
            <person name="Thummler F."/>
            <person name="Tillich M."/>
            <person name="Villarreal Aguilar J.C."/>
            <person name="Widiez T."/>
            <person name="Wong G.K."/>
            <person name="Wymore A."/>
            <person name="Zhang Y."/>
            <person name="Zimmer A.D."/>
            <person name="Quatrano R.S."/>
            <person name="Mayer K.F.X."/>
            <person name="Goodstein D."/>
            <person name="Casacuberta J.M."/>
            <person name="Vandepoele K."/>
            <person name="Reski R."/>
            <person name="Cuming A.C."/>
            <person name="Tuskan G.A."/>
            <person name="Maumus F."/>
            <person name="Salse J."/>
            <person name="Schmutz J."/>
            <person name="Rensing S.A."/>
        </authorList>
    </citation>
    <scope>NUCLEOTIDE SEQUENCE [LARGE SCALE GENOMIC DNA]</scope>
    <source>
        <strain evidence="2 3">cv. Gransden 2004</strain>
    </source>
</reference>
<reference evidence="1 3" key="1">
    <citation type="journal article" date="2008" name="Science">
        <title>The Physcomitrella genome reveals evolutionary insights into the conquest of land by plants.</title>
        <authorList>
            <person name="Rensing S."/>
            <person name="Lang D."/>
            <person name="Zimmer A."/>
            <person name="Terry A."/>
            <person name="Salamov A."/>
            <person name="Shapiro H."/>
            <person name="Nishiyama T."/>
            <person name="Perroud P.-F."/>
            <person name="Lindquist E."/>
            <person name="Kamisugi Y."/>
            <person name="Tanahashi T."/>
            <person name="Sakakibara K."/>
            <person name="Fujita T."/>
            <person name="Oishi K."/>
            <person name="Shin-I T."/>
            <person name="Kuroki Y."/>
            <person name="Toyoda A."/>
            <person name="Suzuki Y."/>
            <person name="Hashimoto A."/>
            <person name="Yamaguchi K."/>
            <person name="Sugano A."/>
            <person name="Kohara Y."/>
            <person name="Fujiyama A."/>
            <person name="Anterola A."/>
            <person name="Aoki S."/>
            <person name="Ashton N."/>
            <person name="Barbazuk W.B."/>
            <person name="Barker E."/>
            <person name="Bennetzen J."/>
            <person name="Bezanilla M."/>
            <person name="Blankenship R."/>
            <person name="Cho S.H."/>
            <person name="Dutcher S."/>
            <person name="Estelle M."/>
            <person name="Fawcett J.A."/>
            <person name="Gundlach H."/>
            <person name="Hanada K."/>
            <person name="Heyl A."/>
            <person name="Hicks K.A."/>
            <person name="Hugh J."/>
            <person name="Lohr M."/>
            <person name="Mayer K."/>
            <person name="Melkozernov A."/>
            <person name="Murata T."/>
            <person name="Nelson D."/>
            <person name="Pils B."/>
            <person name="Prigge M."/>
            <person name="Reiss B."/>
            <person name="Renner T."/>
            <person name="Rombauts S."/>
            <person name="Rushton P."/>
            <person name="Sanderfoot A."/>
            <person name="Schween G."/>
            <person name="Shiu S.-H."/>
            <person name="Stueber K."/>
            <person name="Theodoulou F.L."/>
            <person name="Tu H."/>
            <person name="Van de Peer Y."/>
            <person name="Verrier P.J."/>
            <person name="Waters E."/>
            <person name="Wood A."/>
            <person name="Yang L."/>
            <person name="Cove D."/>
            <person name="Cuming A."/>
            <person name="Hasebe M."/>
            <person name="Lucas S."/>
            <person name="Mishler D.B."/>
            <person name="Reski R."/>
            <person name="Grigoriev I."/>
            <person name="Quatrano R.S."/>
            <person name="Boore J.L."/>
        </authorList>
    </citation>
    <scope>NUCLEOTIDE SEQUENCE [LARGE SCALE GENOMIC DNA]</scope>
    <source>
        <strain evidence="2 3">cv. Gransden 2004</strain>
    </source>
</reference>
<dbReference type="EMBL" id="ABEU02000006">
    <property type="protein sequence ID" value="PNR53101.1"/>
    <property type="molecule type" value="Genomic_DNA"/>
</dbReference>
<evidence type="ECO:0000313" key="2">
    <source>
        <dbReference type="EnsemblPlants" id="Pp3c6_25563V3.1"/>
    </source>
</evidence>
<protein>
    <submittedName>
        <fullName evidence="1 2">Uncharacterized protein</fullName>
    </submittedName>
</protein>
<evidence type="ECO:0000313" key="1">
    <source>
        <dbReference type="EMBL" id="PNR53101.1"/>
    </source>
</evidence>
<dbReference type="EnsemblPlants" id="Pp3c6_25563V3.1">
    <property type="protein sequence ID" value="Pp3c6_25563V3.1"/>
    <property type="gene ID" value="Pp3c6_25563"/>
</dbReference>
<name>A0A2K1KH38_PHYPA</name>
<dbReference type="AlphaFoldDB" id="A0A2K1KH38"/>
<evidence type="ECO:0000313" key="3">
    <source>
        <dbReference type="Proteomes" id="UP000006727"/>
    </source>
</evidence>
<reference evidence="2" key="3">
    <citation type="submission" date="2020-12" db="UniProtKB">
        <authorList>
            <consortium name="EnsemblPlants"/>
        </authorList>
    </citation>
    <scope>IDENTIFICATION</scope>
</reference>
<sequence length="64" mass="7344">MYQSSVLLYLFMVGRPNNKFFVGKTHKKVEALKLIAKELEASLTKLTLVWYIINSNVIESIKAL</sequence>